<dbReference type="Gene3D" id="3.40.50.300">
    <property type="entry name" value="P-loop containing nucleotide triphosphate hydrolases"/>
    <property type="match status" value="1"/>
</dbReference>
<dbReference type="EMBL" id="FTNU01000006">
    <property type="protein sequence ID" value="SIR89771.1"/>
    <property type="molecule type" value="Genomic_DNA"/>
</dbReference>
<keyword evidence="1" id="KW-0547">Nucleotide-binding</keyword>
<evidence type="ECO:0000313" key="5">
    <source>
        <dbReference type="Proteomes" id="UP000187495"/>
    </source>
</evidence>
<dbReference type="InterPro" id="IPR027417">
    <property type="entry name" value="P-loop_NTPase"/>
</dbReference>
<dbReference type="RefSeq" id="WP_076555148.1">
    <property type="nucleotide sequence ID" value="NZ_FTNU01000006.1"/>
</dbReference>
<dbReference type="PROSITE" id="PS50893">
    <property type="entry name" value="ABC_TRANSPORTER_2"/>
    <property type="match status" value="1"/>
</dbReference>
<dbReference type="AlphaFoldDB" id="A0A1N7ENV7"/>
<dbReference type="PANTHER" id="PTHR43119">
    <property type="entry name" value="ABC TRANSPORT PROTEIN ATP-BINDING COMPONENT-RELATED"/>
    <property type="match status" value="1"/>
</dbReference>
<dbReference type="InterPro" id="IPR025662">
    <property type="entry name" value="Sigma_54_int_dom_ATP-bd_1"/>
</dbReference>
<keyword evidence="2 4" id="KW-0067">ATP-binding</keyword>
<dbReference type="SUPFAM" id="SSF52540">
    <property type="entry name" value="P-loop containing nucleoside triphosphate hydrolases"/>
    <property type="match status" value="1"/>
</dbReference>
<organism evidence="4 5">
    <name type="scientific">Moraxella cuniculi DSM 21768</name>
    <dbReference type="NCBI Taxonomy" id="1122245"/>
    <lineage>
        <taxon>Bacteria</taxon>
        <taxon>Pseudomonadati</taxon>
        <taxon>Pseudomonadota</taxon>
        <taxon>Gammaproteobacteria</taxon>
        <taxon>Moraxellales</taxon>
        <taxon>Moraxellaceae</taxon>
        <taxon>Moraxella</taxon>
    </lineage>
</organism>
<dbReference type="InterPro" id="IPR003593">
    <property type="entry name" value="AAA+_ATPase"/>
</dbReference>
<sequence length="223" mass="25204">MKSKLLDFCLQLSIPQKNPPQAAQGMLCTHDKVVLMGESGSGKSLLLSALAGQIAYQGWVKLHLPHGIEQADMPPYLWRDKVALLTQNPLMPDGTVLDNLQLPYRFAQHKDKTFDLHWQQMQLTKFHKEPDFLQRQSQSLSGGERQIVHFLRTLQLDPVVLLLDEPTAALDKSSAAVLIDCINHWTADKDRAVLWVSHQPDESDKLAASCWYMRAGSLDTRVR</sequence>
<feature type="domain" description="ABC transporter" evidence="3">
    <location>
        <begin position="3"/>
        <end position="222"/>
    </location>
</feature>
<name>A0A1N7ENV7_9GAMM</name>
<evidence type="ECO:0000256" key="2">
    <source>
        <dbReference type="ARBA" id="ARBA00022840"/>
    </source>
</evidence>
<dbReference type="SMART" id="SM00382">
    <property type="entry name" value="AAA"/>
    <property type="match status" value="1"/>
</dbReference>
<gene>
    <name evidence="4" type="ORF">SAMN02745664_10661</name>
</gene>
<dbReference type="InterPro" id="IPR003439">
    <property type="entry name" value="ABC_transporter-like_ATP-bd"/>
</dbReference>
<keyword evidence="5" id="KW-1185">Reference proteome</keyword>
<dbReference type="PROSITE" id="PS00675">
    <property type="entry name" value="SIGMA54_INTERACT_1"/>
    <property type="match status" value="1"/>
</dbReference>
<dbReference type="Proteomes" id="UP000187495">
    <property type="component" value="Unassembled WGS sequence"/>
</dbReference>
<dbReference type="STRING" id="34061.B0189_02300"/>
<accession>A0A1N7ENV7</accession>
<dbReference type="PANTHER" id="PTHR43119:SF1">
    <property type="entry name" value="ABC TRANSPORTER DOMAIN-CONTAINING PROTEIN"/>
    <property type="match status" value="1"/>
</dbReference>
<evidence type="ECO:0000256" key="1">
    <source>
        <dbReference type="ARBA" id="ARBA00022741"/>
    </source>
</evidence>
<dbReference type="Pfam" id="PF00005">
    <property type="entry name" value="ABC_tran"/>
    <property type="match status" value="1"/>
</dbReference>
<dbReference type="GO" id="GO:0016887">
    <property type="term" value="F:ATP hydrolysis activity"/>
    <property type="evidence" value="ECO:0007669"/>
    <property type="project" value="InterPro"/>
</dbReference>
<reference evidence="5" key="1">
    <citation type="submission" date="2017-01" db="EMBL/GenBank/DDBJ databases">
        <authorList>
            <person name="Varghese N."/>
            <person name="Submissions S."/>
        </authorList>
    </citation>
    <scope>NUCLEOTIDE SEQUENCE [LARGE SCALE GENOMIC DNA]</scope>
    <source>
        <strain evidence="5">DSM 21768</strain>
    </source>
</reference>
<dbReference type="GO" id="GO:0005524">
    <property type="term" value="F:ATP binding"/>
    <property type="evidence" value="ECO:0007669"/>
    <property type="project" value="UniProtKB-KW"/>
</dbReference>
<protein>
    <submittedName>
        <fullName evidence="4">Putative ABC transport system ATP-binding protein</fullName>
    </submittedName>
</protein>
<proteinExistence type="predicted"/>
<evidence type="ECO:0000313" key="4">
    <source>
        <dbReference type="EMBL" id="SIR89771.1"/>
    </source>
</evidence>
<evidence type="ECO:0000259" key="3">
    <source>
        <dbReference type="PROSITE" id="PS50893"/>
    </source>
</evidence>